<protein>
    <submittedName>
        <fullName evidence="3">Probable menaquinone biosynthesis methlytransferase related protein</fullName>
    </submittedName>
</protein>
<sequence length="255" mass="28922">MELVSFPAIYDTAFQFRSAQKTVDFIEHCADMYTDIPVESIVEFACGSGFFTVEFARRGYHAYGVDIDEAVCEYARQKGWNESLELSILCADMTNVALPQPCDLAVNLFDSLTYLVDEQRIIAHFRTAAKALRSGGLYVVEIGLIDDFDNHNVKDVWTERRGECAVTTIYVRHGEIHPEDHAFTEECSFCIACRDDVSYVVMKNRKLALTFDEFVGLVERSGCFIPLVFFDDFEPDAFLAEGARPWRVIAVLLKT</sequence>
<evidence type="ECO:0000259" key="2">
    <source>
        <dbReference type="Pfam" id="PF13649"/>
    </source>
</evidence>
<dbReference type="Proteomes" id="UP000030700">
    <property type="component" value="Unassembled WGS sequence"/>
</dbReference>
<dbReference type="HOGENOM" id="CLU_069129_8_2_0"/>
<keyword evidence="4" id="KW-1185">Reference proteome</keyword>
<feature type="domain" description="Methyltransferase" evidence="2">
    <location>
        <begin position="41"/>
        <end position="136"/>
    </location>
</feature>
<keyword evidence="1 3" id="KW-0808">Transferase</keyword>
<reference evidence="3 4" key="1">
    <citation type="journal article" date="2015" name="PeerJ">
        <title>First genomic representation of candidate bacterial phylum KSB3 points to enhanced environmental sensing as a trigger of wastewater bulking.</title>
        <authorList>
            <person name="Sekiguchi Y."/>
            <person name="Ohashi A."/>
            <person name="Parks D.H."/>
            <person name="Yamauchi T."/>
            <person name="Tyson G.W."/>
            <person name="Hugenholtz P."/>
        </authorList>
    </citation>
    <scope>NUCLEOTIDE SEQUENCE [LARGE SCALE GENOMIC DNA]</scope>
</reference>
<name>A0A081BNW5_9BACT</name>
<dbReference type="AlphaFoldDB" id="A0A081BNW5"/>
<dbReference type="Gene3D" id="2.20.25.110">
    <property type="entry name" value="S-adenosyl-L-methionine-dependent methyltransferases"/>
    <property type="match status" value="1"/>
</dbReference>
<dbReference type="PANTHER" id="PTHR43861">
    <property type="entry name" value="TRANS-ACONITATE 2-METHYLTRANSFERASE-RELATED"/>
    <property type="match status" value="1"/>
</dbReference>
<evidence type="ECO:0000256" key="1">
    <source>
        <dbReference type="ARBA" id="ARBA00022679"/>
    </source>
</evidence>
<dbReference type="Gene3D" id="3.40.50.150">
    <property type="entry name" value="Vaccinia Virus protein VP39"/>
    <property type="match status" value="1"/>
</dbReference>
<dbReference type="SUPFAM" id="SSF53335">
    <property type="entry name" value="S-adenosyl-L-methionine-dependent methyltransferases"/>
    <property type="match status" value="1"/>
</dbReference>
<evidence type="ECO:0000313" key="3">
    <source>
        <dbReference type="EMBL" id="GAK52081.1"/>
    </source>
</evidence>
<proteinExistence type="predicted"/>
<organism evidence="3 4">
    <name type="scientific">Candidatus Moduliflexus flocculans</name>
    <dbReference type="NCBI Taxonomy" id="1499966"/>
    <lineage>
        <taxon>Bacteria</taxon>
        <taxon>Candidatus Moduliflexota</taxon>
        <taxon>Candidatus Moduliflexia</taxon>
        <taxon>Candidatus Moduliflexales</taxon>
        <taxon>Candidatus Moduliflexaceae</taxon>
    </lineage>
</organism>
<accession>A0A081BNW5</accession>
<gene>
    <name evidence="3" type="ORF">U14_03328</name>
</gene>
<dbReference type="STRING" id="1499966.U14_03328"/>
<evidence type="ECO:0000313" key="4">
    <source>
        <dbReference type="Proteomes" id="UP000030700"/>
    </source>
</evidence>
<dbReference type="EMBL" id="DF820458">
    <property type="protein sequence ID" value="GAK52081.1"/>
    <property type="molecule type" value="Genomic_DNA"/>
</dbReference>
<dbReference type="GO" id="GO:0016740">
    <property type="term" value="F:transferase activity"/>
    <property type="evidence" value="ECO:0007669"/>
    <property type="project" value="UniProtKB-KW"/>
</dbReference>
<dbReference type="InterPro" id="IPR029063">
    <property type="entry name" value="SAM-dependent_MTases_sf"/>
</dbReference>
<dbReference type="Pfam" id="PF13649">
    <property type="entry name" value="Methyltransf_25"/>
    <property type="match status" value="1"/>
</dbReference>
<dbReference type="CDD" id="cd02440">
    <property type="entry name" value="AdoMet_MTases"/>
    <property type="match status" value="1"/>
</dbReference>
<dbReference type="InterPro" id="IPR041698">
    <property type="entry name" value="Methyltransf_25"/>
</dbReference>